<dbReference type="GeneID" id="92937774"/>
<dbReference type="Pfam" id="PF12675">
    <property type="entry name" value="DUF3795"/>
    <property type="match status" value="1"/>
</dbReference>
<reference evidence="1" key="1">
    <citation type="submission" date="2013-10" db="EMBL/GenBank/DDBJ databases">
        <title>Draft genome sequence of Clostridium botulinum type B strain Osaka05.</title>
        <authorList>
            <person name="Sakaguchi Y."/>
            <person name="Hosomi K."/>
            <person name="Uchiyama J."/>
            <person name="Ogura Y."/>
            <person name="Sakaguchi M."/>
            <person name="Kohda T."/>
            <person name="Mukamoto M."/>
            <person name="Misawa N."/>
            <person name="Matsuzaki S."/>
            <person name="Hayashi T."/>
            <person name="Kozaki S."/>
        </authorList>
    </citation>
    <scope>NUCLEOTIDE SEQUENCE</scope>
    <source>
        <strain evidence="1">Osaka05</strain>
    </source>
</reference>
<dbReference type="Proteomes" id="UP000054164">
    <property type="component" value="Unassembled WGS sequence"/>
</dbReference>
<proteinExistence type="predicted"/>
<dbReference type="HOGENOM" id="CLU_1755251_0_0_9"/>
<dbReference type="InterPro" id="IPR024227">
    <property type="entry name" value="DUF3795"/>
</dbReference>
<evidence type="ECO:0008006" key="2">
    <source>
        <dbReference type="Google" id="ProtNLM"/>
    </source>
</evidence>
<dbReference type="EMBL" id="DF384213">
    <property type="protein sequence ID" value="GAE01528.1"/>
    <property type="molecule type" value="Genomic_DNA"/>
</dbReference>
<accession>A0A0S6U3U8</accession>
<protein>
    <recommendedName>
        <fullName evidence="2">DUF3795 domain-containing protein</fullName>
    </recommendedName>
</protein>
<dbReference type="RefSeq" id="WP_030034135.1">
    <property type="nucleotide sequence ID" value="NZ_DF384213.1"/>
</dbReference>
<gene>
    <name evidence="1" type="ORF">CBO05C_1218</name>
</gene>
<organism evidence="1">
    <name type="scientific">Clostridium botulinum B str. Osaka05</name>
    <dbReference type="NCBI Taxonomy" id="1407017"/>
    <lineage>
        <taxon>Bacteria</taxon>
        <taxon>Bacillati</taxon>
        <taxon>Bacillota</taxon>
        <taxon>Clostridia</taxon>
        <taxon>Eubacteriales</taxon>
        <taxon>Clostridiaceae</taxon>
        <taxon>Clostridium</taxon>
    </lineage>
</organism>
<sequence>MNNYEKAVKDLAPCGNDCSRCANYEDSKIVLLSKELSENLVNFENMAEKIKDFMPIFNYYEEFLEILNHFSKGNCRGCRFSEKPTCQCSINMCHKKEKINFCFECSKYPCNPTTYNESLTKVWQDNNDDMKKNGVDNFYISHKEKPRY</sequence>
<name>A0A0S6U3U8_CLOBO</name>
<dbReference type="AlphaFoldDB" id="A0A0S6U3U8"/>
<evidence type="ECO:0000313" key="1">
    <source>
        <dbReference type="EMBL" id="GAE01528.1"/>
    </source>
</evidence>